<feature type="non-terminal residue" evidence="1">
    <location>
        <position position="1"/>
    </location>
</feature>
<dbReference type="EMBL" id="GEDG01032701">
    <property type="protein sequence ID" value="JAP10674.1"/>
    <property type="molecule type" value="Transcribed_RNA"/>
</dbReference>
<evidence type="ECO:0000313" key="1">
    <source>
        <dbReference type="EMBL" id="JAP10674.1"/>
    </source>
</evidence>
<proteinExistence type="predicted"/>
<dbReference type="AlphaFoldDB" id="A0A0V0GQY1"/>
<accession>A0A0V0GQY1</accession>
<name>A0A0V0GQY1_SOLCH</name>
<organism evidence="1">
    <name type="scientific">Solanum chacoense</name>
    <name type="common">Chaco potato</name>
    <dbReference type="NCBI Taxonomy" id="4108"/>
    <lineage>
        <taxon>Eukaryota</taxon>
        <taxon>Viridiplantae</taxon>
        <taxon>Streptophyta</taxon>
        <taxon>Embryophyta</taxon>
        <taxon>Tracheophyta</taxon>
        <taxon>Spermatophyta</taxon>
        <taxon>Magnoliopsida</taxon>
        <taxon>eudicotyledons</taxon>
        <taxon>Gunneridae</taxon>
        <taxon>Pentapetalae</taxon>
        <taxon>asterids</taxon>
        <taxon>lamiids</taxon>
        <taxon>Solanales</taxon>
        <taxon>Solanaceae</taxon>
        <taxon>Solanoideae</taxon>
        <taxon>Solaneae</taxon>
        <taxon>Solanum</taxon>
    </lineage>
</organism>
<reference evidence="1" key="1">
    <citation type="submission" date="2015-12" db="EMBL/GenBank/DDBJ databases">
        <title>Gene expression during late stages of embryo sac development: a critical building block for successful pollen-pistil interactions.</title>
        <authorList>
            <person name="Liu Y."/>
            <person name="Joly V."/>
            <person name="Sabar M."/>
            <person name="Matton D.P."/>
        </authorList>
    </citation>
    <scope>NUCLEOTIDE SEQUENCE</scope>
</reference>
<protein>
    <submittedName>
        <fullName evidence="1">Putative ovule protein</fullName>
    </submittedName>
</protein>
<sequence>LTFAFIIFWIKYTFIIIKSNEPIAFREPFLNVQVYFYPHTMNIAAGTNHPAEHSCHQQSPSILKDSANCHSLT</sequence>